<dbReference type="CDD" id="cd00293">
    <property type="entry name" value="USP-like"/>
    <property type="match status" value="2"/>
</dbReference>
<keyword evidence="4" id="KW-1185">Reference proteome</keyword>
<dbReference type="AlphaFoldDB" id="A0A1I4BTV2"/>
<dbReference type="InterPro" id="IPR014729">
    <property type="entry name" value="Rossmann-like_a/b/a_fold"/>
</dbReference>
<sequence>MYDRILLPTDGSEWSVAAARHAFALARLDGGTIHVLSVVDVRHFEEELVGTDRREGMSIAEQSAHAAVDHVQTLAEEAGCRVRTSVRQGMPHTTIVDYAASHDVDLVVMGTHGRTGLQRFLLGSVAERVLRAASAPVLTVHLDGETETPSYDDVLVPTDGSEGSTAALEHALVLAAATGGRVHVVSVVDSRALSGGFESGPALPSIRTHLEAYARESVETFRNRATDVGVDSTGTVAVGLPADEIRAFAEDNADIVVMGTHGRTGLERVIFGSVTERVVRTTAVPVLTVRPSASLTTLAGSGRGEHAEVTTE</sequence>
<dbReference type="RefSeq" id="WP_089865797.1">
    <property type="nucleotide sequence ID" value="NZ_FOTC01000001.1"/>
</dbReference>
<dbReference type="PANTHER" id="PTHR46268">
    <property type="entry name" value="STRESS RESPONSE PROTEIN NHAX"/>
    <property type="match status" value="1"/>
</dbReference>
<organism evidence="3 4">
    <name type="scientific">Halogranum rubrum</name>
    <dbReference type="NCBI Taxonomy" id="553466"/>
    <lineage>
        <taxon>Archaea</taxon>
        <taxon>Methanobacteriati</taxon>
        <taxon>Methanobacteriota</taxon>
        <taxon>Stenosarchaea group</taxon>
        <taxon>Halobacteria</taxon>
        <taxon>Halobacteriales</taxon>
        <taxon>Haloferacaceae</taxon>
    </lineage>
</organism>
<dbReference type="Proteomes" id="UP000199607">
    <property type="component" value="Unassembled WGS sequence"/>
</dbReference>
<comment type="similarity">
    <text evidence="1">Belongs to the universal stress protein A family.</text>
</comment>
<dbReference type="Gene3D" id="3.40.50.620">
    <property type="entry name" value="HUPs"/>
    <property type="match status" value="2"/>
</dbReference>
<dbReference type="EMBL" id="FOTC01000001">
    <property type="protein sequence ID" value="SFK71351.1"/>
    <property type="molecule type" value="Genomic_DNA"/>
</dbReference>
<evidence type="ECO:0000256" key="1">
    <source>
        <dbReference type="ARBA" id="ARBA00008791"/>
    </source>
</evidence>
<dbReference type="Pfam" id="PF00582">
    <property type="entry name" value="Usp"/>
    <property type="match status" value="2"/>
</dbReference>
<protein>
    <submittedName>
        <fullName evidence="3">Nucleotide-binding universal stress protein, UspA family</fullName>
    </submittedName>
</protein>
<feature type="domain" description="UspA" evidence="2">
    <location>
        <begin position="151"/>
        <end position="290"/>
    </location>
</feature>
<evidence type="ECO:0000259" key="2">
    <source>
        <dbReference type="Pfam" id="PF00582"/>
    </source>
</evidence>
<gene>
    <name evidence="3" type="ORF">SAMN04487950_0725</name>
</gene>
<dbReference type="PRINTS" id="PR01438">
    <property type="entry name" value="UNVRSLSTRESS"/>
</dbReference>
<feature type="domain" description="UspA" evidence="2">
    <location>
        <begin position="1"/>
        <end position="141"/>
    </location>
</feature>
<evidence type="ECO:0000313" key="3">
    <source>
        <dbReference type="EMBL" id="SFK71351.1"/>
    </source>
</evidence>
<reference evidence="4" key="1">
    <citation type="submission" date="2016-10" db="EMBL/GenBank/DDBJ databases">
        <authorList>
            <person name="Varghese N."/>
            <person name="Submissions S."/>
        </authorList>
    </citation>
    <scope>NUCLEOTIDE SEQUENCE [LARGE SCALE GENOMIC DNA]</scope>
    <source>
        <strain evidence="4">CGMCC 1.7738</strain>
    </source>
</reference>
<evidence type="ECO:0000313" key="4">
    <source>
        <dbReference type="Proteomes" id="UP000199607"/>
    </source>
</evidence>
<proteinExistence type="inferred from homology"/>
<dbReference type="PANTHER" id="PTHR46268:SF6">
    <property type="entry name" value="UNIVERSAL STRESS PROTEIN UP12"/>
    <property type="match status" value="1"/>
</dbReference>
<dbReference type="SUPFAM" id="SSF52402">
    <property type="entry name" value="Adenine nucleotide alpha hydrolases-like"/>
    <property type="match status" value="2"/>
</dbReference>
<dbReference type="InterPro" id="IPR006015">
    <property type="entry name" value="Universal_stress_UspA"/>
</dbReference>
<dbReference type="InterPro" id="IPR006016">
    <property type="entry name" value="UspA"/>
</dbReference>
<accession>A0A1I4BTV2</accession>
<name>A0A1I4BTV2_9EURY</name>